<dbReference type="Proteomes" id="UP000077266">
    <property type="component" value="Unassembled WGS sequence"/>
</dbReference>
<name>A0A165J4A6_EXIGL</name>
<organism evidence="2 3">
    <name type="scientific">Exidia glandulosa HHB12029</name>
    <dbReference type="NCBI Taxonomy" id="1314781"/>
    <lineage>
        <taxon>Eukaryota</taxon>
        <taxon>Fungi</taxon>
        <taxon>Dikarya</taxon>
        <taxon>Basidiomycota</taxon>
        <taxon>Agaricomycotina</taxon>
        <taxon>Agaricomycetes</taxon>
        <taxon>Auriculariales</taxon>
        <taxon>Exidiaceae</taxon>
        <taxon>Exidia</taxon>
    </lineage>
</organism>
<dbReference type="AlphaFoldDB" id="A0A165J4A6"/>
<dbReference type="InterPro" id="IPR016024">
    <property type="entry name" value="ARM-type_fold"/>
</dbReference>
<gene>
    <name evidence="2" type="ORF">EXIGLDRAFT_737193</name>
</gene>
<proteinExistence type="predicted"/>
<dbReference type="InterPro" id="IPR011989">
    <property type="entry name" value="ARM-like"/>
</dbReference>
<dbReference type="OrthoDB" id="3222453at2759"/>
<keyword evidence="3" id="KW-1185">Reference proteome</keyword>
<protein>
    <submittedName>
        <fullName evidence="2">Uncharacterized protein</fullName>
    </submittedName>
</protein>
<dbReference type="Gene3D" id="1.25.10.10">
    <property type="entry name" value="Leucine-rich Repeat Variant"/>
    <property type="match status" value="1"/>
</dbReference>
<evidence type="ECO:0000256" key="1">
    <source>
        <dbReference type="SAM" id="MobiDB-lite"/>
    </source>
</evidence>
<accession>A0A165J4A6</accession>
<evidence type="ECO:0000313" key="3">
    <source>
        <dbReference type="Proteomes" id="UP000077266"/>
    </source>
</evidence>
<dbReference type="InParanoid" id="A0A165J4A6"/>
<sequence>MPDILRTDGRISRTLPNAYSELMLPVCGGHALWFPRKVDLGGGALGDIGCIDDGAFEKTFNVYESLPGDLPLLQRPTTGVTLDEHFNMPSMRSSRRSTIDLHISGSSSVASLPLSVSPATIEPRINLQEEKFAFLIPPQPVQMDHLSLDRRDELRNWLTVHRRMLREGSIIITKVVRSSGWLGGVATGRKVETGAALTADAPSLGRVEFGASRTYEATMLADIKGPSNWTSNANAEYVLVVGFLMARGRFGQLRDRFRLAMPSSSTSHARTMPPAQPGDLPTPSRPSRESQPRASGSGDVKTEPLVDIEVLSESDALEETDSILLTSILDHILITHEDIDVAVADSSVIADFIDAYGVLPSPPEIEPVMTTRSVHVKDVGRTLVESVGFVDRLRPVGIAQHPVDSLFQPLTRTLSDSHPEQDRLPPPARDQILELSPEDDLTDVERAYLFAQSQLVSHRVHIARHLPALLEDTTPVDAVTYIMPLLGPLAQDTEAVQEVLVAGLADIMRWFFTHCALVQGDVPEDVRDPPVMISVQSFTPLLGNLLMHPHTLVGASAQMVVVKTLDRIRSADMGVTATDLLFGAVERGLVERELVFEVVVGLAHLDNEDDSDNNLPRVLQPSDGVALPLHIAPPTESAMPTLQLVESLRGSSSGDALPAAIAALYRVVDHCAQNGDLTSEEHSVDLSQGPLSGDASSMDAAGICRLASMSLIATIANNAIMPLSHETQIAFVEEVLRQCEDPNFVVRREAAFAFSALCKVVSQRNFSKQMLPLFER</sequence>
<dbReference type="SUPFAM" id="SSF48371">
    <property type="entry name" value="ARM repeat"/>
    <property type="match status" value="1"/>
</dbReference>
<reference evidence="2 3" key="1">
    <citation type="journal article" date="2016" name="Mol. Biol. Evol.">
        <title>Comparative Genomics of Early-Diverging Mushroom-Forming Fungi Provides Insights into the Origins of Lignocellulose Decay Capabilities.</title>
        <authorList>
            <person name="Nagy L.G."/>
            <person name="Riley R."/>
            <person name="Tritt A."/>
            <person name="Adam C."/>
            <person name="Daum C."/>
            <person name="Floudas D."/>
            <person name="Sun H."/>
            <person name="Yadav J.S."/>
            <person name="Pangilinan J."/>
            <person name="Larsson K.H."/>
            <person name="Matsuura K."/>
            <person name="Barry K."/>
            <person name="Labutti K."/>
            <person name="Kuo R."/>
            <person name="Ohm R.A."/>
            <person name="Bhattacharya S.S."/>
            <person name="Shirouzu T."/>
            <person name="Yoshinaga Y."/>
            <person name="Martin F.M."/>
            <person name="Grigoriev I.V."/>
            <person name="Hibbett D.S."/>
        </authorList>
    </citation>
    <scope>NUCLEOTIDE SEQUENCE [LARGE SCALE GENOMIC DNA]</scope>
    <source>
        <strain evidence="2 3">HHB12029</strain>
    </source>
</reference>
<dbReference type="EMBL" id="KV425975">
    <property type="protein sequence ID" value="KZV94312.1"/>
    <property type="molecule type" value="Genomic_DNA"/>
</dbReference>
<evidence type="ECO:0000313" key="2">
    <source>
        <dbReference type="EMBL" id="KZV94312.1"/>
    </source>
</evidence>
<feature type="region of interest" description="Disordered" evidence="1">
    <location>
        <begin position="262"/>
        <end position="305"/>
    </location>
</feature>